<accession>A0A2W4XC11</accession>
<keyword evidence="4 5" id="KW-0408">Iron</keyword>
<reference evidence="6 7" key="2">
    <citation type="submission" date="2018-06" db="EMBL/GenBank/DDBJ databases">
        <title>Metagenomic assembly of (sub)arctic Cyanobacteria and their associated microbiome from non-axenic cultures.</title>
        <authorList>
            <person name="Baurain D."/>
        </authorList>
    </citation>
    <scope>NUCLEOTIDE SEQUENCE [LARGE SCALE GENOMIC DNA]</scope>
    <source>
        <strain evidence="6">ULC041bin1</strain>
    </source>
</reference>
<keyword evidence="3" id="KW-0560">Oxidoreductase</keyword>
<evidence type="ECO:0000256" key="4">
    <source>
        <dbReference type="ARBA" id="ARBA00023004"/>
    </source>
</evidence>
<dbReference type="EMBL" id="QBMN01000252">
    <property type="protein sequence ID" value="PZO33471.1"/>
    <property type="molecule type" value="Genomic_DNA"/>
</dbReference>
<proteinExistence type="inferred from homology"/>
<organism evidence="6 7">
    <name type="scientific">Shackletoniella antarctica</name>
    <dbReference type="NCBI Taxonomy" id="268115"/>
    <lineage>
        <taxon>Bacteria</taxon>
        <taxon>Bacillati</taxon>
        <taxon>Cyanobacteriota</taxon>
        <taxon>Cyanophyceae</taxon>
        <taxon>Oculatellales</taxon>
        <taxon>Oculatellaceae</taxon>
        <taxon>Shackletoniella</taxon>
    </lineage>
</organism>
<evidence type="ECO:0000313" key="6">
    <source>
        <dbReference type="EMBL" id="PZO33471.1"/>
    </source>
</evidence>
<evidence type="ECO:0000313" key="7">
    <source>
        <dbReference type="Proteomes" id="UP000249081"/>
    </source>
</evidence>
<protein>
    <submittedName>
        <fullName evidence="6">Apocarotenoid-15,15'-oxygenase</fullName>
    </submittedName>
</protein>
<gene>
    <name evidence="6" type="ORF">DCF17_21915</name>
</gene>
<dbReference type="GO" id="GO:0046872">
    <property type="term" value="F:metal ion binding"/>
    <property type="evidence" value="ECO:0007669"/>
    <property type="project" value="UniProtKB-KW"/>
</dbReference>
<feature type="binding site" evidence="5">
    <location>
        <position position="480"/>
    </location>
    <ligand>
        <name>Fe cation</name>
        <dbReference type="ChEBI" id="CHEBI:24875"/>
        <note>catalytic</note>
    </ligand>
</feature>
<comment type="caution">
    <text evidence="6">The sequence shown here is derived from an EMBL/GenBank/DDBJ whole genome shotgun (WGS) entry which is preliminary data.</text>
</comment>
<evidence type="ECO:0000256" key="5">
    <source>
        <dbReference type="PIRSR" id="PIRSR604294-1"/>
    </source>
</evidence>
<reference evidence="7" key="1">
    <citation type="submission" date="2018-04" db="EMBL/GenBank/DDBJ databases">
        <authorList>
            <person name="Cornet L."/>
        </authorList>
    </citation>
    <scope>NUCLEOTIDE SEQUENCE [LARGE SCALE GENOMIC DNA]</scope>
</reference>
<feature type="binding site" evidence="5">
    <location>
        <position position="234"/>
    </location>
    <ligand>
        <name>Fe cation</name>
        <dbReference type="ChEBI" id="CHEBI:24875"/>
        <note>catalytic</note>
    </ligand>
</feature>
<feature type="binding site" evidence="5">
    <location>
        <position position="300"/>
    </location>
    <ligand>
        <name>Fe cation</name>
        <dbReference type="ChEBI" id="CHEBI:24875"/>
        <note>catalytic</note>
    </ligand>
</feature>
<dbReference type="PANTHER" id="PTHR10543">
    <property type="entry name" value="BETA-CAROTENE DIOXYGENASE"/>
    <property type="match status" value="1"/>
</dbReference>
<name>A0A2W4XC11_9CYAN</name>
<comment type="similarity">
    <text evidence="1">Belongs to the carotenoid oxygenase family.</text>
</comment>
<dbReference type="PANTHER" id="PTHR10543:SF89">
    <property type="entry name" value="CAROTENOID 9,10(9',10')-CLEAVAGE DIOXYGENASE 1"/>
    <property type="match status" value="1"/>
</dbReference>
<dbReference type="AlphaFoldDB" id="A0A2W4XC11"/>
<sequence>MTTTQPRPTAAAQPYSIEDWASGFRSQPDEHSYWVTDIEGSIPPELEGTLFRNGPGLLDVHGHPVKHPFDGDGMISSIAIQGGRAYFRNRFVRTAGYVAEQQAQKPLFRGVFGTQKPGGPLANAFDLKLKNIANTHIVYWADKLLALWEAAEPHRLDPTTLETLGLDYLKGLISPGGSFTAHPKIDPGHHGDERLVGFSIKTGLSSTISLYELDAEGNAISQHSHTIPGFAFIHDFALTPHYAIFFQNPVSFGPLPFLLGLKGAAECISYNPKQPTKILIVPRNGDPMQVVETDPCFVFHHANAFEQDGQLVIDSVCYDKFPSLEGASDFREVDFDQVPAGQLWRFSVDLAAGRTEVTKLVTRCVEFPTLHPDAVGRPYRHLYIGTAAAAEGNAPLQALLKLDTHTGDTQIWSAAPRGFMGEPLFVPRPGATDLDDGWVLVLMYNAERRCSDLVILDGKDIASGPVARLKLPHHVPYGLHGSFVPRYFGPDASVEKPVD</sequence>
<keyword evidence="2 5" id="KW-0479">Metal-binding</keyword>
<dbReference type="InterPro" id="IPR004294">
    <property type="entry name" value="Carotenoid_Oase"/>
</dbReference>
<dbReference type="Proteomes" id="UP000249081">
    <property type="component" value="Unassembled WGS sequence"/>
</dbReference>
<comment type="cofactor">
    <cofactor evidence="5">
        <name>Fe(2+)</name>
        <dbReference type="ChEBI" id="CHEBI:29033"/>
    </cofactor>
    <text evidence="5">Binds 1 Fe(2+) ion per subunit.</text>
</comment>
<evidence type="ECO:0000256" key="3">
    <source>
        <dbReference type="ARBA" id="ARBA00023002"/>
    </source>
</evidence>
<feature type="binding site" evidence="5">
    <location>
        <position position="182"/>
    </location>
    <ligand>
        <name>Fe cation</name>
        <dbReference type="ChEBI" id="CHEBI:24875"/>
        <note>catalytic</note>
    </ligand>
</feature>
<dbReference type="Pfam" id="PF03055">
    <property type="entry name" value="RPE65"/>
    <property type="match status" value="1"/>
</dbReference>
<dbReference type="GO" id="GO:0016121">
    <property type="term" value="P:carotene catabolic process"/>
    <property type="evidence" value="ECO:0007669"/>
    <property type="project" value="TreeGrafter"/>
</dbReference>
<dbReference type="GO" id="GO:0010436">
    <property type="term" value="F:carotenoid dioxygenase activity"/>
    <property type="evidence" value="ECO:0007669"/>
    <property type="project" value="TreeGrafter"/>
</dbReference>
<evidence type="ECO:0000256" key="2">
    <source>
        <dbReference type="ARBA" id="ARBA00022723"/>
    </source>
</evidence>
<evidence type="ECO:0000256" key="1">
    <source>
        <dbReference type="ARBA" id="ARBA00006787"/>
    </source>
</evidence>